<keyword evidence="2" id="KW-1185">Reference proteome</keyword>
<sequence>MDRKRELKQQYKETPVEAGVFQITNKQNNKIYIGSTKNLKTLNGIKFMLDNNGFTTSKALQTEWNQLGKDAFTFEVLEKLKKNDDPFVTEKEALAELEEKWLEKVQPYGEQGYNQKQAR</sequence>
<evidence type="ECO:0000313" key="2">
    <source>
        <dbReference type="Proteomes" id="UP001064027"/>
    </source>
</evidence>
<protein>
    <submittedName>
        <fullName evidence="1">GIY-YIG nuclease family protein</fullName>
    </submittedName>
</protein>
<dbReference type="Proteomes" id="UP001064027">
    <property type="component" value="Chromosome"/>
</dbReference>
<proteinExistence type="predicted"/>
<evidence type="ECO:0000313" key="1">
    <source>
        <dbReference type="EMBL" id="UXH43910.1"/>
    </source>
</evidence>
<accession>A0ACD4C5L1</accession>
<organism evidence="1 2">
    <name type="scientific">Rossellomorea vietnamensis</name>
    <dbReference type="NCBI Taxonomy" id="218284"/>
    <lineage>
        <taxon>Bacteria</taxon>
        <taxon>Bacillati</taxon>
        <taxon>Bacillota</taxon>
        <taxon>Bacilli</taxon>
        <taxon>Bacillales</taxon>
        <taxon>Bacillaceae</taxon>
        <taxon>Rossellomorea</taxon>
    </lineage>
</organism>
<name>A0ACD4C5L1_9BACI</name>
<dbReference type="EMBL" id="CP104558">
    <property type="protein sequence ID" value="UXH43910.1"/>
    <property type="molecule type" value="Genomic_DNA"/>
</dbReference>
<reference evidence="1" key="1">
    <citation type="submission" date="2022-09" db="EMBL/GenBank/DDBJ databases">
        <title>Complete genome sequence of Rossellomorea vietnamensis strain RL-WG62, a newly isolated PGPR with the potential for plant salinity stress alleviation.</title>
        <authorList>
            <person name="Ren L."/>
            <person name="Wang G."/>
            <person name="Hu H."/>
        </authorList>
    </citation>
    <scope>NUCLEOTIDE SEQUENCE</scope>
    <source>
        <strain evidence="1">RL-WG62</strain>
    </source>
</reference>
<gene>
    <name evidence="1" type="ORF">N5C46_20090</name>
</gene>